<gene>
    <name evidence="9" type="ORF">U27_01997</name>
</gene>
<dbReference type="eggNOG" id="COG1172">
    <property type="taxonomic scope" value="Bacteria"/>
</dbReference>
<accession>A0A0S6W6D1</accession>
<dbReference type="Proteomes" id="UP000030661">
    <property type="component" value="Unassembled WGS sequence"/>
</dbReference>
<feature type="transmembrane region" description="Helical" evidence="8">
    <location>
        <begin position="308"/>
        <end position="326"/>
    </location>
</feature>
<organism evidence="9">
    <name type="scientific">Vecturithrix granuli</name>
    <dbReference type="NCBI Taxonomy" id="1499967"/>
    <lineage>
        <taxon>Bacteria</taxon>
        <taxon>Candidatus Moduliflexota</taxon>
        <taxon>Candidatus Vecturitrichia</taxon>
        <taxon>Candidatus Vecturitrichales</taxon>
        <taxon>Candidatus Vecturitrichaceae</taxon>
        <taxon>Candidatus Vecturithrix</taxon>
    </lineage>
</organism>
<dbReference type="GO" id="GO:0005886">
    <property type="term" value="C:plasma membrane"/>
    <property type="evidence" value="ECO:0007669"/>
    <property type="project" value="UniProtKB-SubCell"/>
</dbReference>
<keyword evidence="7 8" id="KW-0472">Membrane</keyword>
<keyword evidence="4" id="KW-0997">Cell inner membrane</keyword>
<evidence type="ECO:0000256" key="2">
    <source>
        <dbReference type="ARBA" id="ARBA00022448"/>
    </source>
</evidence>
<dbReference type="CDD" id="cd06579">
    <property type="entry name" value="TM_PBP1_transp_AraH_like"/>
    <property type="match status" value="1"/>
</dbReference>
<dbReference type="GO" id="GO:0022857">
    <property type="term" value="F:transmembrane transporter activity"/>
    <property type="evidence" value="ECO:0007669"/>
    <property type="project" value="InterPro"/>
</dbReference>
<name>A0A0S6W6D1_VECG1</name>
<sequence>MKGKDHVLQKMFRKNETYLFLILISYSILVTAVNSSFLTLENFFDIVRSSAGMGILAMGVLVVILSGGIDVSFTAVAISGGYIAVRATMAAGVDNLAVAFLISCAVGILLGAINGLIISFFRLPTLIATLGTLSVFFGALTTFVGTKSVNAREMPKCFINFGSAKLVHLSNVKGHTYGLSVFVIPLLFAILLTWFLLKYTMLGRGIYALGNNKESALRAGFNLVRTQLFIYCYVGFLAGIMGVVYVSEVRWVNPVDLVGQELTVIAAVVIGGAKLTGGSGTILGTILGVAIVRVLYSTLVLLGLSSSWNDFFVGLIILVSVGITSYQNKLKNEKSLSFKV</sequence>
<evidence type="ECO:0000256" key="8">
    <source>
        <dbReference type="SAM" id="Phobius"/>
    </source>
</evidence>
<dbReference type="HOGENOM" id="CLU_028880_0_1_0"/>
<feature type="transmembrane region" description="Helical" evidence="8">
    <location>
        <begin position="258"/>
        <end position="275"/>
    </location>
</feature>
<protein>
    <recommendedName>
        <fullName evidence="11">ABC transporter permease</fullName>
    </recommendedName>
</protein>
<dbReference type="PANTHER" id="PTHR32196">
    <property type="entry name" value="ABC TRANSPORTER PERMEASE PROTEIN YPHD-RELATED-RELATED"/>
    <property type="match status" value="1"/>
</dbReference>
<evidence type="ECO:0000256" key="6">
    <source>
        <dbReference type="ARBA" id="ARBA00022989"/>
    </source>
</evidence>
<keyword evidence="3" id="KW-1003">Cell membrane</keyword>
<dbReference type="STRING" id="1499967.U27_01997"/>
<evidence type="ECO:0000256" key="4">
    <source>
        <dbReference type="ARBA" id="ARBA00022519"/>
    </source>
</evidence>
<feature type="transmembrane region" description="Helical" evidence="8">
    <location>
        <begin position="125"/>
        <end position="145"/>
    </location>
</feature>
<keyword evidence="6 8" id="KW-1133">Transmembrane helix</keyword>
<dbReference type="InterPro" id="IPR001851">
    <property type="entry name" value="ABC_transp_permease"/>
</dbReference>
<dbReference type="Pfam" id="PF02653">
    <property type="entry name" value="BPD_transp_2"/>
    <property type="match status" value="1"/>
</dbReference>
<keyword evidence="2" id="KW-0813">Transport</keyword>
<proteinExistence type="predicted"/>
<evidence type="ECO:0000256" key="3">
    <source>
        <dbReference type="ARBA" id="ARBA00022475"/>
    </source>
</evidence>
<evidence type="ECO:0000256" key="5">
    <source>
        <dbReference type="ARBA" id="ARBA00022692"/>
    </source>
</evidence>
<evidence type="ECO:0000313" key="9">
    <source>
        <dbReference type="EMBL" id="GAK55165.1"/>
    </source>
</evidence>
<comment type="subcellular location">
    <subcellularLocation>
        <location evidence="1">Cell membrane</location>
        <topology evidence="1">Multi-pass membrane protein</topology>
    </subcellularLocation>
</comment>
<feature type="transmembrane region" description="Helical" evidence="8">
    <location>
        <begin position="18"/>
        <end position="40"/>
    </location>
</feature>
<keyword evidence="10" id="KW-1185">Reference proteome</keyword>
<keyword evidence="5 8" id="KW-0812">Transmembrane</keyword>
<feature type="transmembrane region" description="Helical" evidence="8">
    <location>
        <begin position="52"/>
        <end position="85"/>
    </location>
</feature>
<evidence type="ECO:0000256" key="1">
    <source>
        <dbReference type="ARBA" id="ARBA00004651"/>
    </source>
</evidence>
<evidence type="ECO:0000256" key="7">
    <source>
        <dbReference type="ARBA" id="ARBA00023136"/>
    </source>
</evidence>
<feature type="transmembrane region" description="Helical" evidence="8">
    <location>
        <begin position="228"/>
        <end position="246"/>
    </location>
</feature>
<evidence type="ECO:0000313" key="10">
    <source>
        <dbReference type="Proteomes" id="UP000030661"/>
    </source>
</evidence>
<feature type="transmembrane region" description="Helical" evidence="8">
    <location>
        <begin position="177"/>
        <end position="197"/>
    </location>
</feature>
<dbReference type="EMBL" id="DF820463">
    <property type="protein sequence ID" value="GAK55165.1"/>
    <property type="molecule type" value="Genomic_DNA"/>
</dbReference>
<reference evidence="9" key="1">
    <citation type="journal article" date="2015" name="PeerJ">
        <title>First genomic representation of candidate bacterial phylum KSB3 points to enhanced environmental sensing as a trigger of wastewater bulking.</title>
        <authorList>
            <person name="Sekiguchi Y."/>
            <person name="Ohashi A."/>
            <person name="Parks D.H."/>
            <person name="Yamauchi T."/>
            <person name="Tyson G.W."/>
            <person name="Hugenholtz P."/>
        </authorList>
    </citation>
    <scope>NUCLEOTIDE SEQUENCE [LARGE SCALE GENOMIC DNA]</scope>
</reference>
<feature type="transmembrane region" description="Helical" evidence="8">
    <location>
        <begin position="97"/>
        <end position="118"/>
    </location>
</feature>
<dbReference type="AlphaFoldDB" id="A0A0S6W6D1"/>
<dbReference type="PANTHER" id="PTHR32196:SF21">
    <property type="entry name" value="ABC TRANSPORTER PERMEASE PROTEIN YPHD-RELATED"/>
    <property type="match status" value="1"/>
</dbReference>
<evidence type="ECO:0008006" key="11">
    <source>
        <dbReference type="Google" id="ProtNLM"/>
    </source>
</evidence>